<feature type="domain" description="Prenyltransferase alpha-alpha toroid" evidence="9">
    <location>
        <begin position="42"/>
        <end position="368"/>
    </location>
</feature>
<dbReference type="Pfam" id="PF00432">
    <property type="entry name" value="Prenyltrans"/>
    <property type="match status" value="1"/>
</dbReference>
<evidence type="ECO:0000313" key="11">
    <source>
        <dbReference type="Proteomes" id="UP000593561"/>
    </source>
</evidence>
<keyword evidence="5" id="KW-0479">Metal-binding</keyword>
<accession>A0A7J8RLD2</accession>
<dbReference type="GO" id="GO:0004660">
    <property type="term" value="F:protein farnesyltransferase activity"/>
    <property type="evidence" value="ECO:0007669"/>
    <property type="project" value="TreeGrafter"/>
</dbReference>
<organism evidence="10 11">
    <name type="scientific">Gossypium davidsonii</name>
    <name type="common">Davidson's cotton</name>
    <name type="synonym">Gossypium klotzschianum subsp. davidsonii</name>
    <dbReference type="NCBI Taxonomy" id="34287"/>
    <lineage>
        <taxon>Eukaryota</taxon>
        <taxon>Viridiplantae</taxon>
        <taxon>Streptophyta</taxon>
        <taxon>Embryophyta</taxon>
        <taxon>Tracheophyta</taxon>
        <taxon>Spermatophyta</taxon>
        <taxon>Magnoliopsida</taxon>
        <taxon>eudicotyledons</taxon>
        <taxon>Gunneridae</taxon>
        <taxon>Pentapetalae</taxon>
        <taxon>rosids</taxon>
        <taxon>malvids</taxon>
        <taxon>Malvales</taxon>
        <taxon>Malvaceae</taxon>
        <taxon>Malvoideae</taxon>
        <taxon>Gossypium</taxon>
    </lineage>
</organism>
<dbReference type="Gene3D" id="1.50.10.20">
    <property type="match status" value="1"/>
</dbReference>
<sequence length="456" mass="50244">MESFRSLTVTQRDQILVEQQVFDIFKTFYNLPPSSQSFMLELQRENHVEYLTKGLTGLGPSFCVLDANRPWICYWILHSIALLDEFVDPELEDNTIDFLSRCQSFLGSWLHINLVLPVGAAGAQAHCALANYGPNGGYAGGPGQASKILDMIIVKLLPTIFCMLTVIIGDGLFSNDSYLYETFYFAVWVSSYRLSSCIAFQLYMRELNEFNLIFQMPHLATTYAAVNSLVTLGGDKALSSINRWSGYAIIEFEVFIGSYLTEVCNFLQRKTIHVFAANERCQWGIQVMHDGGEIDVRACYTAISVASLLNILDDELVQNVGNYILSCQTYEGGISGEPGSEAHGGYTFCGLATMILINEVDRLDLSSLTVRPIGLFSDKEWRGDFRAELINWLTVVTHSGRLNSTKGVKPIPLGDGEGSGEESPQTTASSDAAGEEGLNEDLSLGDSHSEIGGTLV</sequence>
<dbReference type="GO" id="GO:0046872">
    <property type="term" value="F:metal ion binding"/>
    <property type="evidence" value="ECO:0007669"/>
    <property type="project" value="UniProtKB-KW"/>
</dbReference>
<dbReference type="SUPFAM" id="SSF48239">
    <property type="entry name" value="Terpenoid cyclases/Protein prenyltransferases"/>
    <property type="match status" value="1"/>
</dbReference>
<keyword evidence="4" id="KW-0808">Transferase</keyword>
<dbReference type="AlphaFoldDB" id="A0A7J8RLD2"/>
<dbReference type="GO" id="GO:0005965">
    <property type="term" value="C:protein farnesyltransferase complex"/>
    <property type="evidence" value="ECO:0007669"/>
    <property type="project" value="TreeGrafter"/>
</dbReference>
<comment type="cofactor">
    <cofactor evidence="1">
        <name>Zn(2+)</name>
        <dbReference type="ChEBI" id="CHEBI:29105"/>
    </cofactor>
</comment>
<evidence type="ECO:0000256" key="6">
    <source>
        <dbReference type="ARBA" id="ARBA00022737"/>
    </source>
</evidence>
<evidence type="ECO:0000256" key="5">
    <source>
        <dbReference type="ARBA" id="ARBA00022723"/>
    </source>
</evidence>
<dbReference type="InterPro" id="IPR045089">
    <property type="entry name" value="PGGT1B-like"/>
</dbReference>
<evidence type="ECO:0000256" key="7">
    <source>
        <dbReference type="ARBA" id="ARBA00022833"/>
    </source>
</evidence>
<keyword evidence="11" id="KW-1185">Reference proteome</keyword>
<name>A0A7J8RLD2_GOSDV</name>
<dbReference type="Proteomes" id="UP000593561">
    <property type="component" value="Unassembled WGS sequence"/>
</dbReference>
<keyword evidence="7" id="KW-0862">Zinc</keyword>
<protein>
    <recommendedName>
        <fullName evidence="9">Prenyltransferase alpha-alpha toroid domain-containing protein</fullName>
    </recommendedName>
</protein>
<keyword evidence="6" id="KW-0677">Repeat</keyword>
<evidence type="ECO:0000256" key="1">
    <source>
        <dbReference type="ARBA" id="ARBA00001947"/>
    </source>
</evidence>
<dbReference type="InterPro" id="IPR001330">
    <property type="entry name" value="Prenyltrans"/>
</dbReference>
<evidence type="ECO:0000313" key="10">
    <source>
        <dbReference type="EMBL" id="MBA0614657.1"/>
    </source>
</evidence>
<evidence type="ECO:0000256" key="8">
    <source>
        <dbReference type="SAM" id="MobiDB-lite"/>
    </source>
</evidence>
<comment type="similarity">
    <text evidence="2">Belongs to the protein prenyltransferase subunit beta family.</text>
</comment>
<gene>
    <name evidence="10" type="ORF">Godav_014923</name>
</gene>
<keyword evidence="3" id="KW-0637">Prenyltransferase</keyword>
<evidence type="ECO:0000256" key="2">
    <source>
        <dbReference type="ARBA" id="ARBA00010497"/>
    </source>
</evidence>
<comment type="caution">
    <text evidence="10">The sequence shown here is derived from an EMBL/GenBank/DDBJ whole genome shotgun (WGS) entry which is preliminary data.</text>
</comment>
<evidence type="ECO:0000259" key="9">
    <source>
        <dbReference type="Pfam" id="PF00432"/>
    </source>
</evidence>
<dbReference type="InterPro" id="IPR008930">
    <property type="entry name" value="Terpenoid_cyclase/PrenylTrfase"/>
</dbReference>
<evidence type="ECO:0000256" key="3">
    <source>
        <dbReference type="ARBA" id="ARBA00022602"/>
    </source>
</evidence>
<dbReference type="PANTHER" id="PTHR11774:SF6">
    <property type="entry name" value="PROTEIN FARNESYLTRANSFERASE SUBUNIT BETA"/>
    <property type="match status" value="1"/>
</dbReference>
<reference evidence="10 11" key="1">
    <citation type="journal article" date="2019" name="Genome Biol. Evol.">
        <title>Insights into the evolution of the New World diploid cottons (Gossypium, subgenus Houzingenia) based on genome sequencing.</title>
        <authorList>
            <person name="Grover C.E."/>
            <person name="Arick M.A. 2nd"/>
            <person name="Thrash A."/>
            <person name="Conover J.L."/>
            <person name="Sanders W.S."/>
            <person name="Peterson D.G."/>
            <person name="Frelichowski J.E."/>
            <person name="Scheffler J.A."/>
            <person name="Scheffler B.E."/>
            <person name="Wendel J.F."/>
        </authorList>
    </citation>
    <scope>NUCLEOTIDE SEQUENCE [LARGE SCALE GENOMIC DNA]</scope>
    <source>
        <strain evidence="10">27</strain>
        <tissue evidence="10">Leaf</tissue>
    </source>
</reference>
<dbReference type="PANTHER" id="PTHR11774">
    <property type="entry name" value="GERANYLGERANYL TRANSFERASE TYPE BETA SUBUNIT"/>
    <property type="match status" value="1"/>
</dbReference>
<dbReference type="EMBL" id="JABFAC010000006">
    <property type="protein sequence ID" value="MBA0614657.1"/>
    <property type="molecule type" value="Genomic_DNA"/>
</dbReference>
<proteinExistence type="inferred from homology"/>
<evidence type="ECO:0000256" key="4">
    <source>
        <dbReference type="ARBA" id="ARBA00022679"/>
    </source>
</evidence>
<feature type="region of interest" description="Disordered" evidence="8">
    <location>
        <begin position="406"/>
        <end position="456"/>
    </location>
</feature>